<proteinExistence type="predicted"/>
<accession>A0A3T0KM81</accession>
<dbReference type="KEGG" id="pasa:BAOM_0891"/>
<evidence type="ECO:0000313" key="1">
    <source>
        <dbReference type="EMBL" id="AZV41502.1"/>
    </source>
</evidence>
<dbReference type="RefSeq" id="WP_257467618.1">
    <property type="nucleotide sequence ID" value="NZ_CP026095.1"/>
</dbReference>
<sequence length="44" mass="5122">MNSEQDYTAASLSQDALQDLQQFESKLRTETNKEVIVIAYEREK</sequence>
<dbReference type="AlphaFoldDB" id="A0A3T0KM81"/>
<organism evidence="1 2">
    <name type="scientific">Peribacillus asahii</name>
    <dbReference type="NCBI Taxonomy" id="228899"/>
    <lineage>
        <taxon>Bacteria</taxon>
        <taxon>Bacillati</taxon>
        <taxon>Bacillota</taxon>
        <taxon>Bacilli</taxon>
        <taxon>Bacillales</taxon>
        <taxon>Bacillaceae</taxon>
        <taxon>Peribacillus</taxon>
    </lineage>
</organism>
<evidence type="ECO:0000313" key="2">
    <source>
        <dbReference type="Proteomes" id="UP000283095"/>
    </source>
</evidence>
<reference evidence="1 2" key="1">
    <citation type="submission" date="2018-01" db="EMBL/GenBank/DDBJ databases">
        <title>Bacillus asahii Genome sequencing and assembly.</title>
        <authorList>
            <person name="Jiang H."/>
            <person name="Feng Y."/>
            <person name="Zhao F."/>
            <person name="Lin X."/>
        </authorList>
    </citation>
    <scope>NUCLEOTIDE SEQUENCE [LARGE SCALE GENOMIC DNA]</scope>
    <source>
        <strain evidence="1 2">OM18</strain>
    </source>
</reference>
<dbReference type="EMBL" id="CP026095">
    <property type="protein sequence ID" value="AZV41502.1"/>
    <property type="molecule type" value="Genomic_DNA"/>
</dbReference>
<protein>
    <submittedName>
        <fullName evidence="1">Uncharacterized protein</fullName>
    </submittedName>
</protein>
<dbReference type="Proteomes" id="UP000283095">
    <property type="component" value="Chromosome"/>
</dbReference>
<name>A0A3T0KM81_9BACI</name>
<gene>
    <name evidence="1" type="ORF">BAOM_0891</name>
</gene>